<feature type="transmembrane region" description="Helical" evidence="1">
    <location>
        <begin position="322"/>
        <end position="343"/>
    </location>
</feature>
<evidence type="ECO:0000313" key="4">
    <source>
        <dbReference type="Proteomes" id="UP001208054"/>
    </source>
</evidence>
<keyword evidence="1" id="KW-1133">Transmembrane helix</keyword>
<sequence length="345" mass="38949">MDYTGLDFGKLRFPKNRPVTTEERVNQLSKSERASDSPNGYLSVISIGEDCLELVDRWYPVKGFNAWLGMMLGLMIIPGFFYFIFVFFSSGYSIGDVESWIIWLFVLVALPVFAFIVCGVSWLIRSECFRWTHYPMRLNRRTRKVHLFRQDGTVLTADWDSLLVCIASAHSPPMGKTSDLRAHVLSDDGMTVLESFTLGYVFLGGEEDLLHLWELVRRYMAHEAGGELMGEDPVFVPVLGRKEGFEFGVARTFAPMIHWPLMQLVVALPFAFIALSRWLAMSTSRIPEWPEEVLRESDSSMSSVGQLDWRNSAPLGFKDKGWPMICTALGVLLGCSIVGYIGAAL</sequence>
<organism evidence="3 4">
    <name type="scientific">Stenotrophomonas riyadhensis</name>
    <dbReference type="NCBI Taxonomy" id="2859893"/>
    <lineage>
        <taxon>Bacteria</taxon>
        <taxon>Pseudomonadati</taxon>
        <taxon>Pseudomonadota</taxon>
        <taxon>Gammaproteobacteria</taxon>
        <taxon>Lysobacterales</taxon>
        <taxon>Lysobacteraceae</taxon>
        <taxon>Stenotrophomonas</taxon>
    </lineage>
</organism>
<name>A0ABT2XKE0_9GAMM</name>
<gene>
    <name evidence="3" type="ORF">KYJ44_06655</name>
</gene>
<dbReference type="RefSeq" id="WP_197611889.1">
    <property type="nucleotide sequence ID" value="NZ_JAHWBK010000003.1"/>
</dbReference>
<protein>
    <recommendedName>
        <fullName evidence="2">DUF6708 domain-containing protein</fullName>
    </recommendedName>
</protein>
<dbReference type="Pfam" id="PF20455">
    <property type="entry name" value="DUF6708"/>
    <property type="match status" value="1"/>
</dbReference>
<keyword evidence="1" id="KW-0472">Membrane</keyword>
<feature type="transmembrane region" description="Helical" evidence="1">
    <location>
        <begin position="66"/>
        <end position="88"/>
    </location>
</feature>
<comment type="caution">
    <text evidence="3">The sequence shown here is derived from an EMBL/GenBank/DDBJ whole genome shotgun (WGS) entry which is preliminary data.</text>
</comment>
<reference evidence="3 4" key="1">
    <citation type="submission" date="2021-07" db="EMBL/GenBank/DDBJ databases">
        <title>Clinical implication of Pseudomonas aeruginosa: further insight on the antimicrobial resistance.</title>
        <authorList>
            <person name="Macori G."/>
            <person name="Fanning S."/>
            <person name="Alqahtani A."/>
        </authorList>
    </citation>
    <scope>NUCLEOTIDE SEQUENCE [LARGE SCALE GENOMIC DNA]</scope>
    <source>
        <strain evidence="3 4">CFS3442</strain>
    </source>
</reference>
<keyword evidence="1" id="KW-0812">Transmembrane</keyword>
<evidence type="ECO:0000313" key="3">
    <source>
        <dbReference type="EMBL" id="MCV0323996.1"/>
    </source>
</evidence>
<dbReference type="Proteomes" id="UP001208054">
    <property type="component" value="Unassembled WGS sequence"/>
</dbReference>
<keyword evidence="4" id="KW-1185">Reference proteome</keyword>
<evidence type="ECO:0000259" key="2">
    <source>
        <dbReference type="Pfam" id="PF20455"/>
    </source>
</evidence>
<accession>A0ABT2XKE0</accession>
<proteinExistence type="predicted"/>
<evidence type="ECO:0000256" key="1">
    <source>
        <dbReference type="SAM" id="Phobius"/>
    </source>
</evidence>
<feature type="domain" description="DUF6708" evidence="2">
    <location>
        <begin position="120"/>
        <end position="299"/>
    </location>
</feature>
<dbReference type="InterPro" id="IPR046554">
    <property type="entry name" value="DUF6708"/>
</dbReference>
<feature type="transmembrane region" description="Helical" evidence="1">
    <location>
        <begin position="261"/>
        <end position="280"/>
    </location>
</feature>
<feature type="transmembrane region" description="Helical" evidence="1">
    <location>
        <begin position="100"/>
        <end position="124"/>
    </location>
</feature>
<dbReference type="EMBL" id="JAHWBK010000003">
    <property type="protein sequence ID" value="MCV0323996.1"/>
    <property type="molecule type" value="Genomic_DNA"/>
</dbReference>